<feature type="binding site" evidence="7">
    <location>
        <position position="42"/>
    </location>
    <ligand>
        <name>ATP</name>
        <dbReference type="ChEBI" id="CHEBI:30616"/>
    </ligand>
</feature>
<dbReference type="GO" id="GO:0005524">
    <property type="term" value="F:ATP binding"/>
    <property type="evidence" value="ECO:0007669"/>
    <property type="project" value="UniProtKB-UniRule"/>
</dbReference>
<dbReference type="HAMAP" id="MF_00039">
    <property type="entry name" value="Adenylate_kinase_AK6"/>
    <property type="match status" value="1"/>
</dbReference>
<dbReference type="InterPro" id="IPR020618">
    <property type="entry name" value="Adenyl_kinase_AK6"/>
</dbReference>
<keyword evidence="6 7" id="KW-0067">ATP-binding</keyword>
<dbReference type="SUPFAM" id="SSF52540">
    <property type="entry name" value="P-loop containing nucleoside triphosphate hydrolases"/>
    <property type="match status" value="1"/>
</dbReference>
<keyword evidence="5 7" id="KW-0418">Kinase</keyword>
<protein>
    <recommendedName>
        <fullName evidence="7">Putative adenylate kinase</fullName>
        <shortName evidence="7">AK</shortName>
        <ecNumber evidence="7">2.7.4.3</ecNumber>
    </recommendedName>
    <alternativeName>
        <fullName evidence="7">ATP-AMP transphosphorylase</fullName>
    </alternativeName>
</protein>
<feature type="binding site" evidence="7">
    <location>
        <position position="44"/>
    </location>
    <ligand>
        <name>ATP</name>
        <dbReference type="ChEBI" id="CHEBI:30616"/>
    </ligand>
</feature>
<keyword evidence="1 7" id="KW-0690">Ribosome biogenesis</keyword>
<comment type="caution">
    <text evidence="7">Lacks conserved residue(s) required for the propagation of feature annotation.</text>
</comment>
<feature type="binding site" evidence="7">
    <location>
        <position position="46"/>
    </location>
    <ligand>
        <name>ATP</name>
        <dbReference type="ChEBI" id="CHEBI:30616"/>
    </ligand>
</feature>
<dbReference type="GO" id="GO:0004017">
    <property type="term" value="F:AMP kinase activity"/>
    <property type="evidence" value="ECO:0007669"/>
    <property type="project" value="UniProtKB-UniRule"/>
</dbReference>
<feature type="binding site" evidence="7">
    <location>
        <position position="45"/>
    </location>
    <ligand>
        <name>ATP</name>
        <dbReference type="ChEBI" id="CHEBI:30616"/>
    </ligand>
</feature>
<dbReference type="PANTHER" id="PTHR12595:SF0">
    <property type="entry name" value="ADENYLATE KINASE ISOENZYME 6"/>
    <property type="match status" value="1"/>
</dbReference>
<comment type="similarity">
    <text evidence="7">Belongs to the adenylate kinase family. AK6 subfamily.</text>
</comment>
<feature type="binding site" evidence="7">
    <location>
        <position position="140"/>
    </location>
    <ligand>
        <name>ATP</name>
        <dbReference type="ChEBI" id="CHEBI:30616"/>
    </ligand>
</feature>
<gene>
    <name evidence="8" type="ORF">ENL91_02575</name>
</gene>
<keyword evidence="2 7" id="KW-0698">rRNA processing</keyword>
<dbReference type="InterPro" id="IPR027417">
    <property type="entry name" value="P-loop_NTPase"/>
</dbReference>
<keyword evidence="4 7" id="KW-0547">Nucleotide-binding</keyword>
<organism evidence="8">
    <name type="scientific">Candidatus Methanosuratincola petrocarbonis</name>
    <name type="common">ex Vanwonterghem et al. 2016</name>
    <dbReference type="NCBI Taxonomy" id="1867261"/>
    <lineage>
        <taxon>Archaea</taxon>
        <taxon>Thermoproteota</taxon>
        <taxon>Methanosuratincolia</taxon>
        <taxon>Candidatus Methanomethylicales</taxon>
        <taxon>Candidatus Methanomethylicaceae</taxon>
        <taxon>Candidatus Methanosuratincola (ex Vanwonterghem et al. 2016)</taxon>
    </lineage>
</organism>
<evidence type="ECO:0000256" key="6">
    <source>
        <dbReference type="ARBA" id="ARBA00022840"/>
    </source>
</evidence>
<comment type="function">
    <text evidence="7">Broad-specificity nucleoside monophosphate (NMP) kinase that catalyzes the reversible transfer of the terminal phosphate group between nucleoside triphosphates and monophosphates. Has also ATPase activity. Involved in the late maturation steps of the 30S ribosomal particles, specifically 16S rRNA maturation. While NMP activity is not required for ribosome maturation, ATPase activity is. Associates transiently with small ribosomal subunit protein uS11. ATP hydrolysis breaks the interaction with uS11. May temporarily remove uS11 from the ribosome to enable a conformational change of the ribosomal RNA that is needed for the final maturation step of the small ribosomal subunit.</text>
</comment>
<evidence type="ECO:0000256" key="4">
    <source>
        <dbReference type="ARBA" id="ARBA00022741"/>
    </source>
</evidence>
<evidence type="ECO:0000256" key="7">
    <source>
        <dbReference type="HAMAP-Rule" id="MF_00039"/>
    </source>
</evidence>
<sequence length="220" mass="23888">MHLFGLFFSDGTAPSNVLIPVSFRPTGPPAMKNTIVITGTPGVGKTTVARELARADGYRLIELNSLAKEAGALSGEDPERGAAIIDEAKLKREIAKALKADGPKFIVEGHYGEVVPPKYVERAVVIRLDPRILRLRLVERGYPPSKVDENLQAEILDSCLVNAVEAFGEEAVLEVDATGLDFQRLVASVREAINGRGLPPGSVNWVERLQKEGALHDFLR</sequence>
<proteinExistence type="inferred from homology"/>
<name>A0A7J3UYT8_9CREN</name>
<dbReference type="GO" id="GO:0042274">
    <property type="term" value="P:ribosomal small subunit biogenesis"/>
    <property type="evidence" value="ECO:0007669"/>
    <property type="project" value="UniProtKB-UniRule"/>
</dbReference>
<dbReference type="GO" id="GO:0016887">
    <property type="term" value="F:ATP hydrolysis activity"/>
    <property type="evidence" value="ECO:0007669"/>
    <property type="project" value="InterPro"/>
</dbReference>
<keyword evidence="3 7" id="KW-0808">Transferase</keyword>
<dbReference type="Gene3D" id="3.40.50.300">
    <property type="entry name" value="P-loop containing nucleotide triphosphate hydrolases"/>
    <property type="match status" value="1"/>
</dbReference>
<accession>A0A7J3UYT8</accession>
<comment type="catalytic activity">
    <reaction evidence="7">
        <text>ATP + H2O = ADP + phosphate + H(+)</text>
        <dbReference type="Rhea" id="RHEA:13065"/>
        <dbReference type="ChEBI" id="CHEBI:15377"/>
        <dbReference type="ChEBI" id="CHEBI:15378"/>
        <dbReference type="ChEBI" id="CHEBI:30616"/>
        <dbReference type="ChEBI" id="CHEBI:43474"/>
        <dbReference type="ChEBI" id="CHEBI:456216"/>
    </reaction>
</comment>
<evidence type="ECO:0000256" key="5">
    <source>
        <dbReference type="ARBA" id="ARBA00022777"/>
    </source>
</evidence>
<reference evidence="8" key="1">
    <citation type="journal article" date="2020" name="mSystems">
        <title>Genome- and Community-Level Interaction Insights into Carbon Utilization and Element Cycling Functions of Hydrothermarchaeota in Hydrothermal Sediment.</title>
        <authorList>
            <person name="Zhou Z."/>
            <person name="Liu Y."/>
            <person name="Xu W."/>
            <person name="Pan J."/>
            <person name="Luo Z.H."/>
            <person name="Li M."/>
        </authorList>
    </citation>
    <scope>NUCLEOTIDE SEQUENCE [LARGE SCALE GENOMIC DNA]</scope>
    <source>
        <strain evidence="8">SpSt-1038</strain>
    </source>
</reference>
<comment type="catalytic activity">
    <reaction evidence="7">
        <text>AMP + ATP = 2 ADP</text>
        <dbReference type="Rhea" id="RHEA:12973"/>
        <dbReference type="ChEBI" id="CHEBI:30616"/>
        <dbReference type="ChEBI" id="CHEBI:456215"/>
        <dbReference type="ChEBI" id="CHEBI:456216"/>
        <dbReference type="EC" id="2.7.4.3"/>
    </reaction>
</comment>
<dbReference type="AlphaFoldDB" id="A0A7J3UYT8"/>
<dbReference type="PANTHER" id="PTHR12595">
    <property type="entry name" value="POS9-ACTIVATING FACTOR FAP7-RELATED"/>
    <property type="match status" value="1"/>
</dbReference>
<feature type="binding site" evidence="7">
    <location>
        <position position="47"/>
    </location>
    <ligand>
        <name>ATP</name>
        <dbReference type="ChEBI" id="CHEBI:30616"/>
    </ligand>
</feature>
<comment type="caution">
    <text evidence="8">The sequence shown here is derived from an EMBL/GenBank/DDBJ whole genome shotgun (WGS) entry which is preliminary data.</text>
</comment>
<feature type="region of interest" description="LID" evidence="7">
    <location>
        <begin position="139"/>
        <end position="149"/>
    </location>
</feature>
<dbReference type="EC" id="2.7.4.3" evidence="7"/>
<evidence type="ECO:0000256" key="2">
    <source>
        <dbReference type="ARBA" id="ARBA00022552"/>
    </source>
</evidence>
<comment type="subunit">
    <text evidence="7">Interacts with uS11. Not a structural component of 40S pre-ribosomes, but transiently interacts with them by binding to uS11.</text>
</comment>
<evidence type="ECO:0000256" key="1">
    <source>
        <dbReference type="ARBA" id="ARBA00022517"/>
    </source>
</evidence>
<dbReference type="EMBL" id="DRVT01000031">
    <property type="protein sequence ID" value="HHI49036.1"/>
    <property type="molecule type" value="Genomic_DNA"/>
</dbReference>
<evidence type="ECO:0000256" key="3">
    <source>
        <dbReference type="ARBA" id="ARBA00022679"/>
    </source>
</evidence>
<dbReference type="Pfam" id="PF13238">
    <property type="entry name" value="AAA_18"/>
    <property type="match status" value="1"/>
</dbReference>
<evidence type="ECO:0000313" key="8">
    <source>
        <dbReference type="EMBL" id="HHI49036.1"/>
    </source>
</evidence>
<dbReference type="GO" id="GO:0006364">
    <property type="term" value="P:rRNA processing"/>
    <property type="evidence" value="ECO:0007669"/>
    <property type="project" value="UniProtKB-KW"/>
</dbReference>